<keyword evidence="1" id="KW-0175">Coiled coil</keyword>
<sequence length="1540" mass="169194">MGRFTVYSKDGQTVRCVLDKLEYTGVFMAERACTSTFISDAKINFEIFDYIDYRGERFELELLPTVKKISKHQYSYDLNFVSLKYELERCMMRNIVPSDNGIVYPTPLVVEFTGTVKYLAERIQACLDAMYGKDIWSITLADGVDSEEKNISMSNQNCWSALSLVNTEYKLNYFVKGRSVTIGGAEPVVNNVFEYGKGKGLYEIERISDADTGIVTKLRAYGGTRNLDYSYPKKPEWTDSVLPANYALSPLRLMLPSFKTDGVTDFVLASEEAIAKYGIREGVMTYDDIYPSITGMKNSAGQAIDEIKSVDAITSETQPTFTVQLYDLGFDLNESLTTDEAQLSMKSGALQGYAFTITKIVRASDGSYTLTLGRNTLEEADTDNFTVPNKDWNMKAGDKFVLLNILMPQEYIRAAENRLLERAKEYLAKYSSTNYSYNIGVDEIFMARNANFYNEIMEGKRLTVNDPEMGIDHENVIIQSLSIKEGEGLIPTFEVTLNNKPSASTLERIQGQISEIETSVNNKFSSQSELSKQYRKKLDKVVWDRNLEERVDDNGKEYLFLTKPLITAYGVTMYAGADVQVPSIYEGLPIDGVTIQWVDGKLVATGGKGTANGIVVNGNTYTPNEDGIITLPNYPTSLEWGNISGKPSWIGSTKPSYSWDEIGGKPSVFPTNWENVSDKPSWIGATKPTYNFSEIQNKPTTLAGYGITDAYTKNDISGLLADYVTKSGAQDITGIKSFINGLNIGDILVKKHSDGVVELDGDLILTGSLTMFAQGSHTASTILDALPIDETTLSKEGGVLSVIGGVGGGSVDGIILNGTTYSPNEETKLITLPNYPTTLPASDVYSWAKQPNKPSYSFSELSSHPTTLGGYGITDAVTIDTAQEIYGIKEFATTVYISTAFDTMLAFKSLDDENFAIIDVRNKTGNSLSKFGYYGDRWAIDSNTILHIGNYAGELDNRYVNKAGDTMTGTLLMSNDSDIYGRSSANSGAAYIIGYRDATISGIVMHDISAANNTKALYIQTNGYDVPSDFGGLAITNDCVTAFGAGDNGSVFRVLNEDDISLGALFNVAKDGTLTRLGNKIWDAGNDGSGSGMDADLLDGKHLGNVGDRVMRQIGFPDYNEFGSTDANVYLRKVLGWCYNNVNTGADDSLFIGVGHPNTLGNMQIQVYCNSGINEEGYPGYSTGVYFPLGSNPIIFGTTENNYWQKTLACISDNVASATRLVTPRTIFSKPFDGTSNVTGGAKFANICIETDNNGNDSGRGSEINNYNSVLYLQHVSPNNLICCMGGGNVGIGTTSPSRKLHVAGDILASNGWLRTNGNQGWYNESYDGGIHMTDSTWVKVYNNKHFQCNGTIFGYRYTTNNNAAAFSFDKPGSYMAGIGSGGSDSLVRLGPCDSTGEWHDWGGQTWQLYGNFLTTGGITMYSDLRKKNVLNSIIVPLDVMANADLFDYTFKTDEKCKVRAGTSAQYWNVFLPQVTDTDNEGFFTMSYDVLATTCVLSMAKHFQRFLIEDFGRHETEIERLKRENEELKNRVSELERRAA</sequence>
<reference evidence="3" key="1">
    <citation type="journal article" date="2021" name="Proc. Natl. Acad. Sci. U.S.A.">
        <title>A Catalog of Tens of Thousands of Viruses from Human Metagenomes Reveals Hidden Associations with Chronic Diseases.</title>
        <authorList>
            <person name="Tisza M.J."/>
            <person name="Buck C.B."/>
        </authorList>
    </citation>
    <scope>NUCLEOTIDE SEQUENCE</scope>
    <source>
        <strain evidence="3">Ct9Ns12</strain>
    </source>
</reference>
<dbReference type="EMBL" id="BK014906">
    <property type="protein sequence ID" value="DAD81635.1"/>
    <property type="molecule type" value="Genomic_DNA"/>
</dbReference>
<evidence type="ECO:0000256" key="1">
    <source>
        <dbReference type="SAM" id="Coils"/>
    </source>
</evidence>
<dbReference type="InterPro" id="IPR007001">
    <property type="entry name" value="Shufflon_N"/>
</dbReference>
<feature type="domain" description="Bacterial shufflon protein N-terminal" evidence="2">
    <location>
        <begin position="1281"/>
        <end position="1355"/>
    </location>
</feature>
<feature type="coiled-coil region" evidence="1">
    <location>
        <begin position="1511"/>
        <end position="1538"/>
    </location>
</feature>
<name>A0A8S5MIA9_9CAUD</name>
<protein>
    <submittedName>
        <fullName evidence="3">Tail protein</fullName>
    </submittedName>
</protein>
<dbReference type="Pfam" id="PF04917">
    <property type="entry name" value="Shufflon_N"/>
    <property type="match status" value="1"/>
</dbReference>
<organism evidence="3">
    <name type="scientific">Myoviridae sp. ct9Ns12</name>
    <dbReference type="NCBI Taxonomy" id="2826626"/>
    <lineage>
        <taxon>Viruses</taxon>
        <taxon>Duplodnaviria</taxon>
        <taxon>Heunggongvirae</taxon>
        <taxon>Uroviricota</taxon>
        <taxon>Caudoviricetes</taxon>
    </lineage>
</organism>
<proteinExistence type="predicted"/>
<accession>A0A8S5MIA9</accession>
<evidence type="ECO:0000313" key="3">
    <source>
        <dbReference type="EMBL" id="DAD81635.1"/>
    </source>
</evidence>
<evidence type="ECO:0000259" key="2">
    <source>
        <dbReference type="Pfam" id="PF04917"/>
    </source>
</evidence>